<evidence type="ECO:0000259" key="1">
    <source>
        <dbReference type="PROSITE" id="PS50995"/>
    </source>
</evidence>
<dbReference type="Gene3D" id="1.10.10.10">
    <property type="entry name" value="Winged helix-like DNA-binding domain superfamily/Winged helix DNA-binding domain"/>
    <property type="match status" value="1"/>
</dbReference>
<dbReference type="PANTHER" id="PTHR33164">
    <property type="entry name" value="TRANSCRIPTIONAL REGULATOR, MARR FAMILY"/>
    <property type="match status" value="1"/>
</dbReference>
<dbReference type="Pfam" id="PF01047">
    <property type="entry name" value="MarR"/>
    <property type="match status" value="1"/>
</dbReference>
<sequence length="134" mass="15094">MVWALLARIWRLQRALREEVAPGLARLGLSGLDPWLLSVLRTHPHPMGAARAMGLPPPTVSHMLRRLEAEGFLRRSLDPKDLRRYRLELTPKGEAALREAERLLEGALARRLARLSGEEQALLARLLSRLEGEA</sequence>
<dbReference type="InterPro" id="IPR039422">
    <property type="entry name" value="MarR/SlyA-like"/>
</dbReference>
<dbReference type="AlphaFoldDB" id="A0A7C2C1G4"/>
<proteinExistence type="predicted"/>
<gene>
    <name evidence="3" type="ORF">ENP09_09570</name>
    <name evidence="2" type="ORF">ENP73_10110</name>
</gene>
<dbReference type="InterPro" id="IPR036388">
    <property type="entry name" value="WH-like_DNA-bd_sf"/>
</dbReference>
<dbReference type="PANTHER" id="PTHR33164:SF43">
    <property type="entry name" value="HTH-TYPE TRANSCRIPTIONAL REPRESSOR YETL"/>
    <property type="match status" value="1"/>
</dbReference>
<dbReference type="SUPFAM" id="SSF46785">
    <property type="entry name" value="Winged helix' DNA-binding domain"/>
    <property type="match status" value="1"/>
</dbReference>
<dbReference type="EMBL" id="DSHZ01000458">
    <property type="protein sequence ID" value="HEO43066.1"/>
    <property type="molecule type" value="Genomic_DNA"/>
</dbReference>
<dbReference type="PROSITE" id="PS50995">
    <property type="entry name" value="HTH_MARR_2"/>
    <property type="match status" value="1"/>
</dbReference>
<evidence type="ECO:0000313" key="3">
    <source>
        <dbReference type="EMBL" id="HEO43066.1"/>
    </source>
</evidence>
<organism evidence="2">
    <name type="scientific">Thermus islandicus</name>
    <dbReference type="NCBI Taxonomy" id="540988"/>
    <lineage>
        <taxon>Bacteria</taxon>
        <taxon>Thermotogati</taxon>
        <taxon>Deinococcota</taxon>
        <taxon>Deinococci</taxon>
        <taxon>Thermales</taxon>
        <taxon>Thermaceae</taxon>
        <taxon>Thermus</taxon>
    </lineage>
</organism>
<reference evidence="2" key="1">
    <citation type="journal article" date="2020" name="mSystems">
        <title>Genome- and Community-Level Interaction Insights into Carbon Utilization and Element Cycling Functions of Hydrothermarchaeota in Hydrothermal Sediment.</title>
        <authorList>
            <person name="Zhou Z."/>
            <person name="Liu Y."/>
            <person name="Xu W."/>
            <person name="Pan J."/>
            <person name="Luo Z.H."/>
            <person name="Li M."/>
        </authorList>
    </citation>
    <scope>NUCLEOTIDE SEQUENCE [LARGE SCALE GENOMIC DNA]</scope>
    <source>
        <strain evidence="3">SpSt-189</strain>
        <strain evidence="2">SpSt-246</strain>
    </source>
</reference>
<dbReference type="InterPro" id="IPR000835">
    <property type="entry name" value="HTH_MarR-typ"/>
</dbReference>
<dbReference type="GO" id="GO:0003700">
    <property type="term" value="F:DNA-binding transcription factor activity"/>
    <property type="evidence" value="ECO:0007669"/>
    <property type="project" value="InterPro"/>
</dbReference>
<dbReference type="PRINTS" id="PR00598">
    <property type="entry name" value="HTHMARR"/>
</dbReference>
<dbReference type="SMART" id="SM00347">
    <property type="entry name" value="HTH_MARR"/>
    <property type="match status" value="1"/>
</dbReference>
<dbReference type="InterPro" id="IPR036390">
    <property type="entry name" value="WH_DNA-bd_sf"/>
</dbReference>
<comment type="caution">
    <text evidence="2">The sequence shown here is derived from an EMBL/GenBank/DDBJ whole genome shotgun (WGS) entry which is preliminary data.</text>
</comment>
<name>A0A7C2C1G4_9DEIN</name>
<accession>A0A7C2C1G4</accession>
<protein>
    <submittedName>
        <fullName evidence="2">MarR family transcriptional regulator</fullName>
    </submittedName>
</protein>
<dbReference type="GO" id="GO:0006950">
    <property type="term" value="P:response to stress"/>
    <property type="evidence" value="ECO:0007669"/>
    <property type="project" value="TreeGrafter"/>
</dbReference>
<dbReference type="EMBL" id="DSKL01000395">
    <property type="protein sequence ID" value="HEH83280.1"/>
    <property type="molecule type" value="Genomic_DNA"/>
</dbReference>
<feature type="domain" description="HTH marR-type" evidence="1">
    <location>
        <begin position="1"/>
        <end position="132"/>
    </location>
</feature>
<evidence type="ECO:0000313" key="2">
    <source>
        <dbReference type="EMBL" id="HEH83280.1"/>
    </source>
</evidence>